<dbReference type="Pfam" id="PF05620">
    <property type="entry name" value="TMEM208_SND2"/>
    <property type="match status" value="1"/>
</dbReference>
<dbReference type="InterPro" id="IPR008506">
    <property type="entry name" value="SND2/TMEM208"/>
</dbReference>
<comment type="similarity">
    <text evidence="2">Belongs to the TMEM208 family.</text>
</comment>
<evidence type="ECO:0000256" key="6">
    <source>
        <dbReference type="ARBA" id="ARBA00023136"/>
    </source>
</evidence>
<protein>
    <recommendedName>
        <fullName evidence="11">DUF788-domain-containing protein</fullName>
    </recommendedName>
</protein>
<keyword evidence="5 8" id="KW-1133">Transmembrane helix</keyword>
<dbReference type="EMBL" id="KZ819634">
    <property type="protein sequence ID" value="PWN93300.1"/>
    <property type="molecule type" value="Genomic_DNA"/>
</dbReference>
<evidence type="ECO:0000256" key="5">
    <source>
        <dbReference type="ARBA" id="ARBA00022989"/>
    </source>
</evidence>
<dbReference type="Proteomes" id="UP000245768">
    <property type="component" value="Unassembled WGS sequence"/>
</dbReference>
<dbReference type="FunCoup" id="A0A316YUR0">
    <property type="interactions" value="2"/>
</dbReference>
<dbReference type="GeneID" id="37042366"/>
<evidence type="ECO:0000256" key="7">
    <source>
        <dbReference type="SAM" id="MobiDB-lite"/>
    </source>
</evidence>
<dbReference type="STRING" id="215250.A0A316YUR0"/>
<dbReference type="OrthoDB" id="10012212at2759"/>
<dbReference type="GO" id="GO:0006624">
    <property type="term" value="P:vacuolar protein processing"/>
    <property type="evidence" value="ECO:0007669"/>
    <property type="project" value="TreeGrafter"/>
</dbReference>
<evidence type="ECO:0000256" key="3">
    <source>
        <dbReference type="ARBA" id="ARBA00022692"/>
    </source>
</evidence>
<keyword evidence="3 8" id="KW-0812">Transmembrane</keyword>
<feature type="transmembrane region" description="Helical" evidence="8">
    <location>
        <begin position="54"/>
        <end position="74"/>
    </location>
</feature>
<organism evidence="9 10">
    <name type="scientific">Acaromyces ingoldii</name>
    <dbReference type="NCBI Taxonomy" id="215250"/>
    <lineage>
        <taxon>Eukaryota</taxon>
        <taxon>Fungi</taxon>
        <taxon>Dikarya</taxon>
        <taxon>Basidiomycota</taxon>
        <taxon>Ustilaginomycotina</taxon>
        <taxon>Exobasidiomycetes</taxon>
        <taxon>Exobasidiales</taxon>
        <taxon>Cryptobasidiaceae</taxon>
        <taxon>Acaromyces</taxon>
    </lineage>
</organism>
<dbReference type="RefSeq" id="XP_025380498.1">
    <property type="nucleotide sequence ID" value="XM_025520450.1"/>
</dbReference>
<feature type="transmembrane region" description="Helical" evidence="8">
    <location>
        <begin position="86"/>
        <end position="107"/>
    </location>
</feature>
<evidence type="ECO:0000256" key="1">
    <source>
        <dbReference type="ARBA" id="ARBA00004477"/>
    </source>
</evidence>
<comment type="subcellular location">
    <subcellularLocation>
        <location evidence="1">Endoplasmic reticulum membrane</location>
        <topology evidence="1">Multi-pass membrane protein</topology>
    </subcellularLocation>
</comment>
<feature type="compositionally biased region" description="Low complexity" evidence="7">
    <location>
        <begin position="155"/>
        <end position="172"/>
    </location>
</feature>
<dbReference type="AlphaFoldDB" id="A0A316YUR0"/>
<feature type="transmembrane region" description="Helical" evidence="8">
    <location>
        <begin position="20"/>
        <end position="39"/>
    </location>
</feature>
<keyword evidence="10" id="KW-1185">Reference proteome</keyword>
<dbReference type="GO" id="GO:0005789">
    <property type="term" value="C:endoplasmic reticulum membrane"/>
    <property type="evidence" value="ECO:0007669"/>
    <property type="project" value="UniProtKB-SubCell"/>
</dbReference>
<sequence>MARASSKKIAASNASTIRVLTYGFLLTNVIHLLFVFGPLQRFSGSHGQTLASRLFKFVATELIAGGLAVVLRGMARQGDDLAQEGLTAYMFDVVYITWFVHVTTAIFSSRFWWTYLVIPVYATYFGYSKLVVPFLLGGRDPLKGVFGLFSGADSAGGSPGSAGQAGAAAGQPEMSKRQAKLQKRAERGDPRVAQQQQQTRRR</sequence>
<reference evidence="9 10" key="1">
    <citation type="journal article" date="2018" name="Mol. Biol. Evol.">
        <title>Broad Genomic Sampling Reveals a Smut Pathogenic Ancestry of the Fungal Clade Ustilaginomycotina.</title>
        <authorList>
            <person name="Kijpornyongpan T."/>
            <person name="Mondo S.J."/>
            <person name="Barry K."/>
            <person name="Sandor L."/>
            <person name="Lee J."/>
            <person name="Lipzen A."/>
            <person name="Pangilinan J."/>
            <person name="LaButti K."/>
            <person name="Hainaut M."/>
            <person name="Henrissat B."/>
            <person name="Grigoriev I.V."/>
            <person name="Spatafora J.W."/>
            <person name="Aime M.C."/>
        </authorList>
    </citation>
    <scope>NUCLEOTIDE SEQUENCE [LARGE SCALE GENOMIC DNA]</scope>
    <source>
        <strain evidence="9 10">MCA 4198</strain>
    </source>
</reference>
<dbReference type="GO" id="GO:0005773">
    <property type="term" value="C:vacuole"/>
    <property type="evidence" value="ECO:0007669"/>
    <property type="project" value="GOC"/>
</dbReference>
<keyword evidence="4" id="KW-0256">Endoplasmic reticulum</keyword>
<evidence type="ECO:0000256" key="8">
    <source>
        <dbReference type="SAM" id="Phobius"/>
    </source>
</evidence>
<dbReference type="PANTHER" id="PTHR13505:SF7">
    <property type="entry name" value="TRANSMEMBRANE PROTEIN 208"/>
    <property type="match status" value="1"/>
</dbReference>
<keyword evidence="6 8" id="KW-0472">Membrane</keyword>
<gene>
    <name evidence="9" type="ORF">FA10DRAFT_263963</name>
</gene>
<name>A0A316YUR0_9BASI</name>
<feature type="transmembrane region" description="Helical" evidence="8">
    <location>
        <begin position="113"/>
        <end position="136"/>
    </location>
</feature>
<evidence type="ECO:0000313" key="9">
    <source>
        <dbReference type="EMBL" id="PWN93300.1"/>
    </source>
</evidence>
<evidence type="ECO:0000256" key="2">
    <source>
        <dbReference type="ARBA" id="ARBA00009950"/>
    </source>
</evidence>
<feature type="region of interest" description="Disordered" evidence="7">
    <location>
        <begin position="155"/>
        <end position="202"/>
    </location>
</feature>
<accession>A0A316YUR0</accession>
<evidence type="ECO:0008006" key="11">
    <source>
        <dbReference type="Google" id="ProtNLM"/>
    </source>
</evidence>
<proteinExistence type="inferred from homology"/>
<dbReference type="InParanoid" id="A0A316YUR0"/>
<dbReference type="PANTHER" id="PTHR13505">
    <property type="entry name" value="TRANSMEMBRANE PROTEIN 208"/>
    <property type="match status" value="1"/>
</dbReference>
<evidence type="ECO:0000313" key="10">
    <source>
        <dbReference type="Proteomes" id="UP000245768"/>
    </source>
</evidence>
<evidence type="ECO:0000256" key="4">
    <source>
        <dbReference type="ARBA" id="ARBA00022824"/>
    </source>
</evidence>